<sequence>MRLRGWLIREPMKARPSRIILHFIISKGVGDGPTSLKRGEGPLAVVMDDIDKFPFSLGLSQRRIYYLLEGSLVFHDTSQRVTQRRINRQYIFSIDASIEKINHLMFKSVAAEAIV</sequence>
<accession>A0A0C3BP13</accession>
<reference evidence="1 2" key="1">
    <citation type="submission" date="2014-04" db="EMBL/GenBank/DDBJ databases">
        <authorList>
            <consortium name="DOE Joint Genome Institute"/>
            <person name="Kuo A."/>
            <person name="Gay G."/>
            <person name="Dore J."/>
            <person name="Kohler A."/>
            <person name="Nagy L.G."/>
            <person name="Floudas D."/>
            <person name="Copeland A."/>
            <person name="Barry K.W."/>
            <person name="Cichocki N."/>
            <person name="Veneault-Fourrey C."/>
            <person name="LaButti K."/>
            <person name="Lindquist E.A."/>
            <person name="Lipzen A."/>
            <person name="Lundell T."/>
            <person name="Morin E."/>
            <person name="Murat C."/>
            <person name="Sun H."/>
            <person name="Tunlid A."/>
            <person name="Henrissat B."/>
            <person name="Grigoriev I.V."/>
            <person name="Hibbett D.S."/>
            <person name="Martin F."/>
            <person name="Nordberg H.P."/>
            <person name="Cantor M.N."/>
            <person name="Hua S.X."/>
        </authorList>
    </citation>
    <scope>NUCLEOTIDE SEQUENCE [LARGE SCALE GENOMIC DNA]</scope>
    <source>
        <strain evidence="2">h7</strain>
    </source>
</reference>
<name>A0A0C3BP13_HEBCY</name>
<dbReference type="AlphaFoldDB" id="A0A0C3BP13"/>
<dbReference type="Proteomes" id="UP000053424">
    <property type="component" value="Unassembled WGS sequence"/>
</dbReference>
<gene>
    <name evidence="1" type="ORF">M413DRAFT_245932</name>
</gene>
<evidence type="ECO:0000313" key="1">
    <source>
        <dbReference type="EMBL" id="KIM38410.1"/>
    </source>
</evidence>
<evidence type="ECO:0000313" key="2">
    <source>
        <dbReference type="Proteomes" id="UP000053424"/>
    </source>
</evidence>
<protein>
    <submittedName>
        <fullName evidence="1">Uncharacterized protein</fullName>
    </submittedName>
</protein>
<proteinExistence type="predicted"/>
<keyword evidence="2" id="KW-1185">Reference proteome</keyword>
<reference evidence="2" key="2">
    <citation type="submission" date="2015-01" db="EMBL/GenBank/DDBJ databases">
        <title>Evolutionary Origins and Diversification of the Mycorrhizal Mutualists.</title>
        <authorList>
            <consortium name="DOE Joint Genome Institute"/>
            <consortium name="Mycorrhizal Genomics Consortium"/>
            <person name="Kohler A."/>
            <person name="Kuo A."/>
            <person name="Nagy L.G."/>
            <person name="Floudas D."/>
            <person name="Copeland A."/>
            <person name="Barry K.W."/>
            <person name="Cichocki N."/>
            <person name="Veneault-Fourrey C."/>
            <person name="LaButti K."/>
            <person name="Lindquist E.A."/>
            <person name="Lipzen A."/>
            <person name="Lundell T."/>
            <person name="Morin E."/>
            <person name="Murat C."/>
            <person name="Riley R."/>
            <person name="Ohm R."/>
            <person name="Sun H."/>
            <person name="Tunlid A."/>
            <person name="Henrissat B."/>
            <person name="Grigoriev I.V."/>
            <person name="Hibbett D.S."/>
            <person name="Martin F."/>
        </authorList>
    </citation>
    <scope>NUCLEOTIDE SEQUENCE [LARGE SCALE GENOMIC DNA]</scope>
    <source>
        <strain evidence="2">h7</strain>
    </source>
</reference>
<dbReference type="EMBL" id="KN831791">
    <property type="protein sequence ID" value="KIM38410.1"/>
    <property type="molecule type" value="Genomic_DNA"/>
</dbReference>
<dbReference type="HOGENOM" id="CLU_2109344_0_0_1"/>
<organism evidence="1 2">
    <name type="scientific">Hebeloma cylindrosporum</name>
    <dbReference type="NCBI Taxonomy" id="76867"/>
    <lineage>
        <taxon>Eukaryota</taxon>
        <taxon>Fungi</taxon>
        <taxon>Dikarya</taxon>
        <taxon>Basidiomycota</taxon>
        <taxon>Agaricomycotina</taxon>
        <taxon>Agaricomycetes</taxon>
        <taxon>Agaricomycetidae</taxon>
        <taxon>Agaricales</taxon>
        <taxon>Agaricineae</taxon>
        <taxon>Hymenogastraceae</taxon>
        <taxon>Hebeloma</taxon>
    </lineage>
</organism>